<protein>
    <submittedName>
        <fullName evidence="1">Uncharacterized protein</fullName>
    </submittedName>
</protein>
<evidence type="ECO:0000313" key="1">
    <source>
        <dbReference type="EMBL" id="KAK3064357.1"/>
    </source>
</evidence>
<reference evidence="1" key="1">
    <citation type="submission" date="2024-09" db="EMBL/GenBank/DDBJ databases">
        <title>Black Yeasts Isolated from many extreme environments.</title>
        <authorList>
            <person name="Coleine C."/>
            <person name="Stajich J.E."/>
            <person name="Selbmann L."/>
        </authorList>
    </citation>
    <scope>NUCLEOTIDE SEQUENCE</scope>
    <source>
        <strain evidence="1">CCFEE 5737</strain>
    </source>
</reference>
<sequence length="94" mass="10460">MPTLAFSLLLCLLTTLLLLALDLALLRRRIHALDDAGLWVAVLVFLLAVVVSFLWGDGWAGMRAGVWHFCWAARWMCLGELLLVWQAPDAQGGR</sequence>
<gene>
    <name evidence="1" type="ORF">LTS18_007953</name>
</gene>
<accession>A0ACC3DAB9</accession>
<name>A0ACC3DAB9_9PEZI</name>
<keyword evidence="2" id="KW-1185">Reference proteome</keyword>
<dbReference type="EMBL" id="JAWDJW010006536">
    <property type="protein sequence ID" value="KAK3064357.1"/>
    <property type="molecule type" value="Genomic_DNA"/>
</dbReference>
<comment type="caution">
    <text evidence="1">The sequence shown here is derived from an EMBL/GenBank/DDBJ whole genome shotgun (WGS) entry which is preliminary data.</text>
</comment>
<dbReference type="Proteomes" id="UP001186974">
    <property type="component" value="Unassembled WGS sequence"/>
</dbReference>
<organism evidence="1 2">
    <name type="scientific">Coniosporium uncinatum</name>
    <dbReference type="NCBI Taxonomy" id="93489"/>
    <lineage>
        <taxon>Eukaryota</taxon>
        <taxon>Fungi</taxon>
        <taxon>Dikarya</taxon>
        <taxon>Ascomycota</taxon>
        <taxon>Pezizomycotina</taxon>
        <taxon>Dothideomycetes</taxon>
        <taxon>Dothideomycetes incertae sedis</taxon>
        <taxon>Coniosporium</taxon>
    </lineage>
</organism>
<evidence type="ECO:0000313" key="2">
    <source>
        <dbReference type="Proteomes" id="UP001186974"/>
    </source>
</evidence>
<proteinExistence type="predicted"/>